<feature type="transmembrane region" description="Helical" evidence="1">
    <location>
        <begin position="152"/>
        <end position="169"/>
    </location>
</feature>
<evidence type="ECO:0000259" key="2">
    <source>
        <dbReference type="Pfam" id="PF14378"/>
    </source>
</evidence>
<feature type="transmembrane region" description="Helical" evidence="1">
    <location>
        <begin position="175"/>
        <end position="195"/>
    </location>
</feature>
<dbReference type="Proteomes" id="UP000298460">
    <property type="component" value="Unassembled WGS sequence"/>
</dbReference>
<feature type="transmembrane region" description="Helical" evidence="1">
    <location>
        <begin position="73"/>
        <end position="95"/>
    </location>
</feature>
<feature type="transmembrane region" description="Helical" evidence="1">
    <location>
        <begin position="7"/>
        <end position="24"/>
    </location>
</feature>
<evidence type="ECO:0000313" key="3">
    <source>
        <dbReference type="EMBL" id="TGE34982.1"/>
    </source>
</evidence>
<dbReference type="InterPro" id="IPR036938">
    <property type="entry name" value="PAP2/HPO_sf"/>
</dbReference>
<dbReference type="EMBL" id="SPQQ01000023">
    <property type="protein sequence ID" value="TGE34982.1"/>
    <property type="molecule type" value="Genomic_DNA"/>
</dbReference>
<dbReference type="Pfam" id="PF14378">
    <property type="entry name" value="PAP2_3"/>
    <property type="match status" value="1"/>
</dbReference>
<dbReference type="Gene3D" id="1.20.144.10">
    <property type="entry name" value="Phosphatidic acid phosphatase type 2/haloperoxidase"/>
    <property type="match status" value="1"/>
</dbReference>
<dbReference type="OrthoDB" id="9790723at2"/>
<name>A0A4Z0QVZ8_9FIRM</name>
<dbReference type="GO" id="GO:0016020">
    <property type="term" value="C:membrane"/>
    <property type="evidence" value="ECO:0007669"/>
    <property type="project" value="UniProtKB-SubCell"/>
</dbReference>
<keyword evidence="1" id="KW-0472">Membrane</keyword>
<proteinExistence type="predicted"/>
<evidence type="ECO:0000256" key="1">
    <source>
        <dbReference type="SAM" id="Phobius"/>
    </source>
</evidence>
<feature type="transmembrane region" description="Helical" evidence="1">
    <location>
        <begin position="44"/>
        <end position="66"/>
    </location>
</feature>
<organism evidence="3 4">
    <name type="scientific">Desulfosporosinus fructosivorans</name>
    <dbReference type="NCBI Taxonomy" id="2018669"/>
    <lineage>
        <taxon>Bacteria</taxon>
        <taxon>Bacillati</taxon>
        <taxon>Bacillota</taxon>
        <taxon>Clostridia</taxon>
        <taxon>Eubacteriales</taxon>
        <taxon>Desulfitobacteriaceae</taxon>
        <taxon>Desulfosporosinus</taxon>
    </lineage>
</organism>
<keyword evidence="1" id="KW-1133">Transmembrane helix</keyword>
<keyword evidence="4" id="KW-1185">Reference proteome</keyword>
<feature type="transmembrane region" description="Helical" evidence="1">
    <location>
        <begin position="126"/>
        <end position="145"/>
    </location>
</feature>
<comment type="caution">
    <text evidence="3">The sequence shown here is derived from an EMBL/GenBank/DDBJ whole genome shotgun (WGS) entry which is preliminary data.</text>
</comment>
<gene>
    <name evidence="3" type="ORF">E4K67_27760</name>
</gene>
<keyword evidence="1" id="KW-0812">Transmembrane</keyword>
<evidence type="ECO:0000313" key="4">
    <source>
        <dbReference type="Proteomes" id="UP000298460"/>
    </source>
</evidence>
<feature type="domain" description="Inositolphosphotransferase Aur1/Ipt1" evidence="2">
    <location>
        <begin position="36"/>
        <end position="185"/>
    </location>
</feature>
<protein>
    <submittedName>
        <fullName evidence="3">Phosphatase PAP2 family protein</fullName>
    </submittedName>
</protein>
<reference evidence="3 4" key="1">
    <citation type="submission" date="2019-03" db="EMBL/GenBank/DDBJ databases">
        <title>Draft Genome Sequence of Desulfosporosinus fructosivorans Strain 63.6F, Isolated from Marine Sediment in the Baltic Sea.</title>
        <authorList>
            <person name="Hausmann B."/>
            <person name="Vandieken V."/>
            <person name="Pjevac P."/>
            <person name="Schreck K."/>
            <person name="Herbold C.W."/>
            <person name="Loy A."/>
        </authorList>
    </citation>
    <scope>NUCLEOTIDE SEQUENCE [LARGE SCALE GENOMIC DNA]</scope>
    <source>
        <strain evidence="3 4">63.6F</strain>
    </source>
</reference>
<dbReference type="InterPro" id="IPR026841">
    <property type="entry name" value="Aur1/Ipt1"/>
</dbReference>
<accession>A0A4Z0QVZ8</accession>
<dbReference type="SUPFAM" id="SSF48317">
    <property type="entry name" value="Acid phosphatase/Vanadium-dependent haloperoxidase"/>
    <property type="match status" value="1"/>
</dbReference>
<sequence>MRNYLARGFWMLLVPLIMLFYGPLNHANGNVYSLVTVLDQHIPFIKYFIVPYLAWYLLMFVVLAWLMKRDNELYILSLASICLGLFLSFLVYTVFQTTVPRPVILGQDLFSNLTRFMYGMDNPYNAFPSIHVMTAYIAFMASGKVKGCSKKILLASQILSVLVILSTVFLKQHTIMDVTGGIFLGGSLFKSMTLLQGLKHQRLIAHAPMGITLKPQEDKYGTGYATKVGHALR</sequence>
<dbReference type="AlphaFoldDB" id="A0A4Z0QVZ8"/>